<dbReference type="Gene3D" id="3.10.450.50">
    <property type="match status" value="1"/>
</dbReference>
<dbReference type="Proteomes" id="UP001241056">
    <property type="component" value="Unassembled WGS sequence"/>
</dbReference>
<organism evidence="1 2">
    <name type="scientific">Thiopseudomonas acetoxidans</name>
    <dbReference type="NCBI Taxonomy" id="3041622"/>
    <lineage>
        <taxon>Bacteria</taxon>
        <taxon>Pseudomonadati</taxon>
        <taxon>Pseudomonadota</taxon>
        <taxon>Gammaproteobacteria</taxon>
        <taxon>Pseudomonadales</taxon>
        <taxon>Pseudomonadaceae</taxon>
        <taxon>Thiopseudomonas</taxon>
    </lineage>
</organism>
<sequence length="134" mass="15463">MAALTVGLLACGSKDPQNALEEAARQLEENIKNQQTSAVMQQLHTDFLAQQHYGRQEIRQQMLGLFMRYKSINILVLNRDCQLDKGFYDRGLCTAQVGITGAQRLIPERAEHYRVSSVWQLTDKKWQLLQLDWQ</sequence>
<comment type="caution">
    <text evidence="1">The sequence shown here is derived from an EMBL/GenBank/DDBJ whole genome shotgun (WGS) entry which is preliminary data.</text>
</comment>
<dbReference type="SUPFAM" id="SSF54427">
    <property type="entry name" value="NTF2-like"/>
    <property type="match status" value="1"/>
</dbReference>
<evidence type="ECO:0008006" key="3">
    <source>
        <dbReference type="Google" id="ProtNLM"/>
    </source>
</evidence>
<protein>
    <recommendedName>
        <fullName evidence="3">DUF4440 domain-containing protein</fullName>
    </recommendedName>
</protein>
<dbReference type="InterPro" id="IPR032710">
    <property type="entry name" value="NTF2-like_dom_sf"/>
</dbReference>
<name>A0ABT7SLF6_9GAMM</name>
<reference evidence="1 2" key="1">
    <citation type="submission" date="2023-06" db="EMBL/GenBank/DDBJ databases">
        <title>Thiopseudomonas sp. CY1220 draft genome sequence.</title>
        <authorList>
            <person name="Zhao G."/>
            <person name="An M."/>
        </authorList>
    </citation>
    <scope>NUCLEOTIDE SEQUENCE [LARGE SCALE GENOMIC DNA]</scope>
    <source>
        <strain evidence="1 2">CY1220</strain>
    </source>
</reference>
<proteinExistence type="predicted"/>
<gene>
    <name evidence="1" type="ORF">QEZ41_01775</name>
</gene>
<dbReference type="EMBL" id="JAUCDY010000001">
    <property type="protein sequence ID" value="MDM7857013.1"/>
    <property type="molecule type" value="Genomic_DNA"/>
</dbReference>
<keyword evidence="2" id="KW-1185">Reference proteome</keyword>
<dbReference type="RefSeq" id="WP_289409641.1">
    <property type="nucleotide sequence ID" value="NZ_JAUCDY010000001.1"/>
</dbReference>
<accession>A0ABT7SLF6</accession>
<evidence type="ECO:0000313" key="1">
    <source>
        <dbReference type="EMBL" id="MDM7857013.1"/>
    </source>
</evidence>
<evidence type="ECO:0000313" key="2">
    <source>
        <dbReference type="Proteomes" id="UP001241056"/>
    </source>
</evidence>